<dbReference type="GO" id="GO:0022625">
    <property type="term" value="C:cytosolic large ribosomal subunit"/>
    <property type="evidence" value="ECO:0007669"/>
    <property type="project" value="TreeGrafter"/>
</dbReference>
<keyword evidence="3 5" id="KW-0687">Ribonucleoprotein</keyword>
<evidence type="ECO:0000256" key="3">
    <source>
        <dbReference type="ARBA" id="ARBA00023274"/>
    </source>
</evidence>
<dbReference type="GO" id="GO:0003735">
    <property type="term" value="F:structural constituent of ribosome"/>
    <property type="evidence" value="ECO:0007669"/>
    <property type="project" value="InterPro"/>
</dbReference>
<dbReference type="GO" id="GO:0006412">
    <property type="term" value="P:translation"/>
    <property type="evidence" value="ECO:0007669"/>
    <property type="project" value="InterPro"/>
</dbReference>
<gene>
    <name evidence="7" type="ORF">A3I42_01860</name>
</gene>
<evidence type="ECO:0000256" key="4">
    <source>
        <dbReference type="ARBA" id="ARBA00035494"/>
    </source>
</evidence>
<evidence type="ECO:0000256" key="6">
    <source>
        <dbReference type="RuleBase" id="RU000661"/>
    </source>
</evidence>
<evidence type="ECO:0000313" key="7">
    <source>
        <dbReference type="EMBL" id="OGL87591.1"/>
    </source>
</evidence>
<comment type="similarity">
    <text evidence="1 5">Belongs to the bacterial ribosomal protein bL17 family.</text>
</comment>
<name>A0A1F7VAT8_9BACT</name>
<dbReference type="InterPro" id="IPR047859">
    <property type="entry name" value="Ribosomal_bL17_CS"/>
</dbReference>
<dbReference type="PANTHER" id="PTHR14413:SF16">
    <property type="entry name" value="LARGE RIBOSOMAL SUBUNIT PROTEIN BL17M"/>
    <property type="match status" value="1"/>
</dbReference>
<dbReference type="InterPro" id="IPR036373">
    <property type="entry name" value="Ribosomal_bL17_sf"/>
</dbReference>
<dbReference type="EMBL" id="MGER01000071">
    <property type="protein sequence ID" value="OGL87591.1"/>
    <property type="molecule type" value="Genomic_DNA"/>
</dbReference>
<proteinExistence type="inferred from homology"/>
<organism evidence="7 8">
    <name type="scientific">Candidatus Uhrbacteria bacterium RIFCSPLOWO2_02_FULL_49_11</name>
    <dbReference type="NCBI Taxonomy" id="1802409"/>
    <lineage>
        <taxon>Bacteria</taxon>
        <taxon>Candidatus Uhriibacteriota</taxon>
    </lineage>
</organism>
<evidence type="ECO:0000256" key="1">
    <source>
        <dbReference type="ARBA" id="ARBA00008777"/>
    </source>
</evidence>
<evidence type="ECO:0000256" key="2">
    <source>
        <dbReference type="ARBA" id="ARBA00022980"/>
    </source>
</evidence>
<dbReference type="Pfam" id="PF01196">
    <property type="entry name" value="Ribosomal_L17"/>
    <property type="match status" value="1"/>
</dbReference>
<evidence type="ECO:0000313" key="8">
    <source>
        <dbReference type="Proteomes" id="UP000178264"/>
    </source>
</evidence>
<reference evidence="7 8" key="1">
    <citation type="journal article" date="2016" name="Nat. Commun.">
        <title>Thousands of microbial genomes shed light on interconnected biogeochemical processes in an aquifer system.</title>
        <authorList>
            <person name="Anantharaman K."/>
            <person name="Brown C.T."/>
            <person name="Hug L.A."/>
            <person name="Sharon I."/>
            <person name="Castelle C.J."/>
            <person name="Probst A.J."/>
            <person name="Thomas B.C."/>
            <person name="Singh A."/>
            <person name="Wilkins M.J."/>
            <person name="Karaoz U."/>
            <person name="Brodie E.L."/>
            <person name="Williams K.H."/>
            <person name="Hubbard S.S."/>
            <person name="Banfield J.F."/>
        </authorList>
    </citation>
    <scope>NUCLEOTIDE SEQUENCE [LARGE SCALE GENOMIC DNA]</scope>
</reference>
<accession>A0A1F7VAT8</accession>
<dbReference type="AlphaFoldDB" id="A0A1F7VAT8"/>
<sequence length="117" mass="13204">MRHRKNKITLDRGAAHRGALLRNLATSLVLYDQIQTTEAKAKALRPFMERLVTLSKNPTLANRRKLIKALYTKGAVRKACDVLGPRYKDRKGGFLRITHLGTRRGDAARLAHISFVV</sequence>
<dbReference type="PROSITE" id="PS01167">
    <property type="entry name" value="RIBOSOMAL_L17"/>
    <property type="match status" value="1"/>
</dbReference>
<comment type="caution">
    <text evidence="7">The sequence shown here is derived from an EMBL/GenBank/DDBJ whole genome shotgun (WGS) entry which is preliminary data.</text>
</comment>
<dbReference type="NCBIfam" id="TIGR00059">
    <property type="entry name" value="L17"/>
    <property type="match status" value="1"/>
</dbReference>
<dbReference type="Proteomes" id="UP000178264">
    <property type="component" value="Unassembled WGS sequence"/>
</dbReference>
<dbReference type="InterPro" id="IPR000456">
    <property type="entry name" value="Ribosomal_bL17"/>
</dbReference>
<keyword evidence="2 5" id="KW-0689">Ribosomal protein</keyword>
<protein>
    <recommendedName>
        <fullName evidence="4 6">50S ribosomal protein L17</fullName>
    </recommendedName>
</protein>
<evidence type="ECO:0000256" key="5">
    <source>
        <dbReference type="RuleBase" id="RU000660"/>
    </source>
</evidence>
<dbReference type="PANTHER" id="PTHR14413">
    <property type="entry name" value="RIBOSOMAL PROTEIN L17"/>
    <property type="match status" value="1"/>
</dbReference>
<dbReference type="Gene3D" id="3.90.1030.10">
    <property type="entry name" value="Ribosomal protein L17"/>
    <property type="match status" value="1"/>
</dbReference>
<dbReference type="SUPFAM" id="SSF64263">
    <property type="entry name" value="Prokaryotic ribosomal protein L17"/>
    <property type="match status" value="1"/>
</dbReference>